<dbReference type="RefSeq" id="WP_182365176.1">
    <property type="nucleotide sequence ID" value="NZ_JACGCU010000004.1"/>
</dbReference>
<dbReference type="Pfam" id="PF07484">
    <property type="entry name" value="Collar"/>
    <property type="match status" value="1"/>
</dbReference>
<organism evidence="3 4">
    <name type="scientific">Pseudomonas juntendi</name>
    <dbReference type="NCBI Taxonomy" id="2666183"/>
    <lineage>
        <taxon>Bacteria</taxon>
        <taxon>Pseudomonadati</taxon>
        <taxon>Pseudomonadota</taxon>
        <taxon>Gammaproteobacteria</taxon>
        <taxon>Pseudomonadales</taxon>
        <taxon>Pseudomonadaceae</taxon>
        <taxon>Pseudomonas</taxon>
    </lineage>
</organism>
<dbReference type="InterPro" id="IPR022225">
    <property type="entry name" value="Phage_tail_fibre_N"/>
</dbReference>
<dbReference type="Gene3D" id="3.90.1340.10">
    <property type="entry name" value="Phage tail collar domain"/>
    <property type="match status" value="1"/>
</dbReference>
<dbReference type="Pfam" id="PF12571">
    <property type="entry name" value="Phage_tail_fib"/>
    <property type="match status" value="1"/>
</dbReference>
<gene>
    <name evidence="3" type="ORF">H4C44_04365</name>
</gene>
<comment type="caution">
    <text evidence="3">The sequence shown here is derived from an EMBL/GenBank/DDBJ whole genome shotgun (WGS) entry which is preliminary data.</text>
</comment>
<sequence>MGASITLAGESLIAQKQGAQQKLEVARFVLANVPGLDVSGAVNRAGTKPPAAQIVHTASVTRRGYVSPRQVIYSLMITSEVGDWDFNWIGLETTEGVLLAVAYVPLQQKRRNIPPTQIGNNITRNFLVEFSGAQQLTGITVDASTWQHDFTVRLTGIDERERLSNRDVYGRACFFQDGLQLERNDFGLFQLKSGTAYVEGIRVALAAASIVQLPALPATAWLDVCLTHEGSEVLAGWTVVFGAAKADYLDTNSRWHYLVKLADIAADGAITDLRAWQPISSALIDHFAARNGDYEQLRARATTKEDVGLDQIPNAISDDPDTDSSEILATTRALRSLKASVNSALVGMVAHFPTTSAPPGWLRANGASVSRVAYAELFTRIGTLFGSDSPSTFKLPDLRAEFIRGWDDGRGQDAGRALGSWAASQNLLHDHEAEVLPGGAHDHELEFPRDLVKQHDGEDDDAVIGDEIEQGTQLVRTSMAPDHTHGVKVQASGGNESRPRSIALLACIKY</sequence>
<dbReference type="SUPFAM" id="SSF88874">
    <property type="entry name" value="Receptor-binding domain of short tail fibre protein gp12"/>
    <property type="match status" value="1"/>
</dbReference>
<name>A0A7W2JGA2_9PSED</name>
<dbReference type="Proteomes" id="UP000556620">
    <property type="component" value="Unassembled WGS sequence"/>
</dbReference>
<accession>A0A7W2JGA2</accession>
<proteinExistence type="predicted"/>
<evidence type="ECO:0000313" key="4">
    <source>
        <dbReference type="Proteomes" id="UP000556620"/>
    </source>
</evidence>
<evidence type="ECO:0000259" key="2">
    <source>
        <dbReference type="Pfam" id="PF12571"/>
    </source>
</evidence>
<protein>
    <submittedName>
        <fullName evidence="3">Phage tail protein</fullName>
    </submittedName>
</protein>
<evidence type="ECO:0000259" key="1">
    <source>
        <dbReference type="Pfam" id="PF07484"/>
    </source>
</evidence>
<feature type="domain" description="Phage tail collar" evidence="1">
    <location>
        <begin position="347"/>
        <end position="403"/>
    </location>
</feature>
<dbReference type="InterPro" id="IPR011083">
    <property type="entry name" value="Phage_tail_collar_dom"/>
</dbReference>
<feature type="domain" description="Phage tail fibre protein N-terminal" evidence="2">
    <location>
        <begin position="3"/>
        <end position="158"/>
    </location>
</feature>
<dbReference type="EMBL" id="JACGCU010000004">
    <property type="protein sequence ID" value="MBA6058408.1"/>
    <property type="molecule type" value="Genomic_DNA"/>
</dbReference>
<dbReference type="AlphaFoldDB" id="A0A7W2JGA2"/>
<reference evidence="3 4" key="1">
    <citation type="submission" date="2020-07" db="EMBL/GenBank/DDBJ databases">
        <title>Diversity of carbapenemase encoding genes among Pseudomonas putida group clinical isolates in a tertiary Brazilian hospital.</title>
        <authorList>
            <person name="Alberto-Lei F."/>
            <person name="Nodari C.S."/>
            <person name="Streling A.P."/>
            <person name="Paulino J.T."/>
            <person name="Bessa-Neto F.O."/>
            <person name="Cayo R."/>
            <person name="Gales A.C."/>
        </authorList>
    </citation>
    <scope>NUCLEOTIDE SEQUENCE [LARGE SCALE GENOMIC DNA]</scope>
    <source>
        <strain evidence="3 4">14535</strain>
    </source>
</reference>
<evidence type="ECO:0000313" key="3">
    <source>
        <dbReference type="EMBL" id="MBA6058408.1"/>
    </source>
</evidence>
<dbReference type="InterPro" id="IPR037053">
    <property type="entry name" value="Phage_tail_collar_dom_sf"/>
</dbReference>